<evidence type="ECO:0000313" key="3">
    <source>
        <dbReference type="Proteomes" id="UP000076962"/>
    </source>
</evidence>
<dbReference type="EMBL" id="LUTY01002112">
    <property type="protein sequence ID" value="OAD20784.1"/>
    <property type="molecule type" value="Genomic_DNA"/>
</dbReference>
<keyword evidence="3" id="KW-1185">Reference proteome</keyword>
<protein>
    <submittedName>
        <fullName evidence="2">Uncharacterized protein</fullName>
    </submittedName>
</protein>
<dbReference type="AlphaFoldDB" id="A0A176RYI7"/>
<organism evidence="2 3">
    <name type="scientific">Candidatus Thiomargarita nelsonii</name>
    <dbReference type="NCBI Taxonomy" id="1003181"/>
    <lineage>
        <taxon>Bacteria</taxon>
        <taxon>Pseudomonadati</taxon>
        <taxon>Pseudomonadota</taxon>
        <taxon>Gammaproteobacteria</taxon>
        <taxon>Thiotrichales</taxon>
        <taxon>Thiotrichaceae</taxon>
        <taxon>Thiomargarita</taxon>
    </lineage>
</organism>
<accession>A0A176RYI7</accession>
<name>A0A176RYI7_9GAMM</name>
<sequence length="78" mass="8815">MTCIAKFNITQIVNAPLAELTPTSDMTNDETVEKTLVTIYSQPYPDWFEESTPYDPYGDITPTPLDNTPIETEQVDRS</sequence>
<dbReference type="Proteomes" id="UP000076962">
    <property type="component" value="Unassembled WGS sequence"/>
</dbReference>
<gene>
    <name evidence="2" type="ORF">THIOM_003489</name>
</gene>
<evidence type="ECO:0000313" key="2">
    <source>
        <dbReference type="EMBL" id="OAD20784.1"/>
    </source>
</evidence>
<comment type="caution">
    <text evidence="2">The sequence shown here is derived from an EMBL/GenBank/DDBJ whole genome shotgun (WGS) entry which is preliminary data.</text>
</comment>
<feature type="region of interest" description="Disordered" evidence="1">
    <location>
        <begin position="51"/>
        <end position="78"/>
    </location>
</feature>
<evidence type="ECO:0000256" key="1">
    <source>
        <dbReference type="SAM" id="MobiDB-lite"/>
    </source>
</evidence>
<reference evidence="2 3" key="1">
    <citation type="submission" date="2016-05" db="EMBL/GenBank/DDBJ databases">
        <title>Single-cell genome of chain-forming Candidatus Thiomargarita nelsonii and comparison to other large sulfur-oxidizing bacteria.</title>
        <authorList>
            <person name="Winkel M."/>
            <person name="Salman V."/>
            <person name="Woyke T."/>
            <person name="Schulz-Vogt H."/>
            <person name="Richter M."/>
            <person name="Flood B."/>
            <person name="Bailey J."/>
            <person name="Amann R."/>
            <person name="Mussmann M."/>
        </authorList>
    </citation>
    <scope>NUCLEOTIDE SEQUENCE [LARGE SCALE GENOMIC DNA]</scope>
    <source>
        <strain evidence="2 3">THI036</strain>
    </source>
</reference>
<proteinExistence type="predicted"/>